<dbReference type="InterPro" id="IPR000086">
    <property type="entry name" value="NUDIX_hydrolase_dom"/>
</dbReference>
<keyword evidence="9" id="KW-1185">Reference proteome</keyword>
<dbReference type="EMBL" id="CAQJ01000019">
    <property type="protein sequence ID" value="CCQ89866.1"/>
    <property type="molecule type" value="Genomic_DNA"/>
</dbReference>
<evidence type="ECO:0000256" key="3">
    <source>
        <dbReference type="ARBA" id="ARBA00022723"/>
    </source>
</evidence>
<dbReference type="CDD" id="cd03426">
    <property type="entry name" value="NUDIX_CoAse_Nudt7"/>
    <property type="match status" value="1"/>
</dbReference>
<keyword evidence="5" id="KW-0460">Magnesium</keyword>
<keyword evidence="6" id="KW-0464">Manganese</keyword>
<dbReference type="Pfam" id="PF00293">
    <property type="entry name" value="NUDIX"/>
    <property type="match status" value="1"/>
</dbReference>
<dbReference type="Gene3D" id="3.90.79.10">
    <property type="entry name" value="Nucleoside Triphosphate Pyrophosphohydrolase"/>
    <property type="match status" value="1"/>
</dbReference>
<dbReference type="HOGENOM" id="CLU_040940_5_2_0"/>
<comment type="cofactor">
    <cofactor evidence="2">
        <name>Mg(2+)</name>
        <dbReference type="ChEBI" id="CHEBI:18420"/>
    </cofactor>
</comment>
<dbReference type="InterPro" id="IPR015797">
    <property type="entry name" value="NUDIX_hydrolase-like_dom_sf"/>
</dbReference>
<name>M1Z9L5_NITG3</name>
<dbReference type="OrthoDB" id="9802805at2"/>
<feature type="domain" description="Nudix hydrolase" evidence="7">
    <location>
        <begin position="25"/>
        <end position="162"/>
    </location>
</feature>
<dbReference type="STRING" id="1266370.NITGR_170123"/>
<keyword evidence="3" id="KW-0479">Metal-binding</keyword>
<dbReference type="SUPFAM" id="SSF55811">
    <property type="entry name" value="Nudix"/>
    <property type="match status" value="1"/>
</dbReference>
<dbReference type="PANTHER" id="PTHR12992">
    <property type="entry name" value="NUDIX HYDROLASE"/>
    <property type="match status" value="1"/>
</dbReference>
<dbReference type="AlphaFoldDB" id="M1Z9L5"/>
<dbReference type="PROSITE" id="PS51462">
    <property type="entry name" value="NUDIX"/>
    <property type="match status" value="1"/>
</dbReference>
<evidence type="ECO:0000313" key="8">
    <source>
        <dbReference type="EMBL" id="CCQ89866.1"/>
    </source>
</evidence>
<sequence>MNWEGWIARLRTDFPMRGGGVETGVGQAAVLVILYRQEAVPHTVLMKRSEALRSHPGEIGFPGGLFEEGDRDLLTTALRETGEELDLDVSPEDVLARLPGVRTLTGIDVTPFVALCDPPPVCTPNPEEVEAVLQPPLLPLWQSFREEAVADPPSDFAYWFGPHRIWGATARILRHLGEVVQTD</sequence>
<dbReference type="InParanoid" id="M1Z9L5"/>
<gene>
    <name evidence="8" type="ORF">NITGR_170123</name>
</gene>
<dbReference type="GO" id="GO:0046872">
    <property type="term" value="F:metal ion binding"/>
    <property type="evidence" value="ECO:0007669"/>
    <property type="project" value="UniProtKB-KW"/>
</dbReference>
<evidence type="ECO:0000256" key="4">
    <source>
        <dbReference type="ARBA" id="ARBA00022801"/>
    </source>
</evidence>
<accession>M1Z9L5</accession>
<dbReference type="RefSeq" id="WP_005006727.1">
    <property type="nucleotide sequence ID" value="NZ_HG422173.1"/>
</dbReference>
<reference evidence="8 9" key="1">
    <citation type="journal article" date="2013" name="Front. Microbiol.">
        <title>The genome of Nitrospina gracilis illuminates the metabolism and evolution of the major marine nitrite oxidizer.</title>
        <authorList>
            <person name="Luecker S."/>
            <person name="Nowka B."/>
            <person name="Rattei T."/>
            <person name="Spieck E."/>
            <person name="and Daims H."/>
        </authorList>
    </citation>
    <scope>NUCLEOTIDE SEQUENCE [LARGE SCALE GENOMIC DNA]</scope>
    <source>
        <strain evidence="8 9">3/211</strain>
    </source>
</reference>
<comment type="caution">
    <text evidence="8">The sequence shown here is derived from an EMBL/GenBank/DDBJ whole genome shotgun (WGS) entry which is preliminary data.</text>
</comment>
<dbReference type="PANTHER" id="PTHR12992:SF11">
    <property type="entry name" value="MITOCHONDRIAL COENZYME A DIPHOSPHATASE NUDT8"/>
    <property type="match status" value="1"/>
</dbReference>
<evidence type="ECO:0000256" key="6">
    <source>
        <dbReference type="ARBA" id="ARBA00023211"/>
    </source>
</evidence>
<dbReference type="GO" id="GO:0010945">
    <property type="term" value="F:coenzyme A diphosphatase activity"/>
    <property type="evidence" value="ECO:0007669"/>
    <property type="project" value="InterPro"/>
</dbReference>
<organism evidence="8 9">
    <name type="scientific">Nitrospina gracilis (strain 3/211)</name>
    <dbReference type="NCBI Taxonomy" id="1266370"/>
    <lineage>
        <taxon>Bacteria</taxon>
        <taxon>Pseudomonadati</taxon>
        <taxon>Nitrospinota/Tectimicrobiota group</taxon>
        <taxon>Nitrospinota</taxon>
        <taxon>Nitrospinia</taxon>
        <taxon>Nitrospinales</taxon>
        <taxon>Nitrospinaceae</taxon>
        <taxon>Nitrospina</taxon>
    </lineage>
</organism>
<protein>
    <submittedName>
        <fullName evidence="8">Hydrolase, NUDIX family</fullName>
    </submittedName>
</protein>
<evidence type="ECO:0000256" key="1">
    <source>
        <dbReference type="ARBA" id="ARBA00001936"/>
    </source>
</evidence>
<dbReference type="Proteomes" id="UP000011704">
    <property type="component" value="Unassembled WGS sequence"/>
</dbReference>
<evidence type="ECO:0000259" key="7">
    <source>
        <dbReference type="PROSITE" id="PS51462"/>
    </source>
</evidence>
<dbReference type="InterPro" id="IPR045121">
    <property type="entry name" value="CoAse"/>
</dbReference>
<dbReference type="FunCoup" id="M1Z9L5">
    <property type="interactions" value="163"/>
</dbReference>
<proteinExistence type="predicted"/>
<evidence type="ECO:0000256" key="2">
    <source>
        <dbReference type="ARBA" id="ARBA00001946"/>
    </source>
</evidence>
<evidence type="ECO:0000313" key="9">
    <source>
        <dbReference type="Proteomes" id="UP000011704"/>
    </source>
</evidence>
<comment type="cofactor">
    <cofactor evidence="1">
        <name>Mn(2+)</name>
        <dbReference type="ChEBI" id="CHEBI:29035"/>
    </cofactor>
</comment>
<evidence type="ECO:0000256" key="5">
    <source>
        <dbReference type="ARBA" id="ARBA00022842"/>
    </source>
</evidence>
<keyword evidence="4 8" id="KW-0378">Hydrolase</keyword>